<dbReference type="GO" id="GO:0005886">
    <property type="term" value="C:plasma membrane"/>
    <property type="evidence" value="ECO:0007669"/>
    <property type="project" value="TreeGrafter"/>
</dbReference>
<feature type="region of interest" description="Disordered" evidence="2">
    <location>
        <begin position="318"/>
        <end position="340"/>
    </location>
</feature>
<feature type="compositionally biased region" description="Low complexity" evidence="2">
    <location>
        <begin position="52"/>
        <end position="71"/>
    </location>
</feature>
<proteinExistence type="inferred from homology"/>
<feature type="compositionally biased region" description="Polar residues" evidence="2">
    <location>
        <begin position="1"/>
        <end position="12"/>
    </location>
</feature>
<reference evidence="4 5" key="1">
    <citation type="journal article" date="2018" name="Mol. Biol. Evol.">
        <title>Broad Genomic Sampling Reveals a Smut Pathogenic Ancestry of the Fungal Clade Ustilaginomycotina.</title>
        <authorList>
            <person name="Kijpornyongpan T."/>
            <person name="Mondo S.J."/>
            <person name="Barry K."/>
            <person name="Sandor L."/>
            <person name="Lee J."/>
            <person name="Lipzen A."/>
            <person name="Pangilinan J."/>
            <person name="LaButti K."/>
            <person name="Hainaut M."/>
            <person name="Henrissat B."/>
            <person name="Grigoriev I.V."/>
            <person name="Spatafora J.W."/>
            <person name="Aime M.C."/>
        </authorList>
    </citation>
    <scope>NUCLEOTIDE SEQUENCE [LARGE SCALE GENOMIC DNA]</scope>
    <source>
        <strain evidence="4 5">MCA 4718</strain>
    </source>
</reference>
<evidence type="ECO:0000313" key="5">
    <source>
        <dbReference type="Proteomes" id="UP000245942"/>
    </source>
</evidence>
<sequence length="416" mass="44753">MGIFSKKSSSTKIPPVAPQQPQGPGGYGAPPQGQSFNGGYGGPQGRQGGAYAGLQPQGAYNPQQGYGQQPPQQGPYGGGYQQQPPPQHAFQQTSLYRDAKAPTKLGSGYDQMMGGGQTGQRGGAGGRPPPVDDLEAEYGAGAGAGASSSRYNGGGGHDGGEQAQEMTEEDEEIEGIKQQMRFTKQESLSSTRNALRIARETEETASGTILKLGEQSDKIANTERHLDMSKAHSSRADDNARDIVSLNRSIFRPNFQMDKKGKRDAEEARILNRHIEEREERENTRAEALRAQNRADQVLSGAGTGSGRFADRFGGGRFGGGAGGAKPMSAEDTQKNKLANRSRYQFEATGSDDELEAELEDNLDEIGQLSGRLQQLGKAMGTEIDEQNARIQRISEKANKLDTRVYGSTQRLERIK</sequence>
<feature type="domain" description="T-SNARE coiled-coil homology" evidence="3">
    <location>
        <begin position="353"/>
        <end position="415"/>
    </location>
</feature>
<dbReference type="Gene3D" id="1.20.5.110">
    <property type="match status" value="2"/>
</dbReference>
<dbReference type="GO" id="GO:0006906">
    <property type="term" value="P:vesicle fusion"/>
    <property type="evidence" value="ECO:0007669"/>
    <property type="project" value="TreeGrafter"/>
</dbReference>
<dbReference type="RefSeq" id="XP_025348969.1">
    <property type="nucleotide sequence ID" value="XM_025492089.1"/>
</dbReference>
<dbReference type="PANTHER" id="PTHR19305:SF9">
    <property type="entry name" value="SYNAPTOSOMAL-ASSOCIATED PROTEIN 29"/>
    <property type="match status" value="1"/>
</dbReference>
<evidence type="ECO:0000313" key="4">
    <source>
        <dbReference type="EMBL" id="PWN21809.1"/>
    </source>
</evidence>
<evidence type="ECO:0000256" key="1">
    <source>
        <dbReference type="ARBA" id="ARBA00009480"/>
    </source>
</evidence>
<comment type="similarity">
    <text evidence="1">Belongs to the SNAP-25 family.</text>
</comment>
<dbReference type="Proteomes" id="UP000245942">
    <property type="component" value="Unassembled WGS sequence"/>
</dbReference>
<evidence type="ECO:0000259" key="3">
    <source>
        <dbReference type="PROSITE" id="PS50192"/>
    </source>
</evidence>
<dbReference type="PANTHER" id="PTHR19305">
    <property type="entry name" value="SYNAPTOSOMAL ASSOCIATED PROTEIN"/>
    <property type="match status" value="1"/>
</dbReference>
<gene>
    <name evidence="4" type="ORF">BCV69DRAFT_281733</name>
</gene>
<dbReference type="STRING" id="1684307.A0A316U9I2"/>
<protein>
    <recommendedName>
        <fullName evidence="3">t-SNARE coiled-coil homology domain-containing protein</fullName>
    </recommendedName>
</protein>
<dbReference type="SMART" id="SM00397">
    <property type="entry name" value="t_SNARE"/>
    <property type="match status" value="2"/>
</dbReference>
<organism evidence="4 5">
    <name type="scientific">Pseudomicrostroma glucosiphilum</name>
    <dbReference type="NCBI Taxonomy" id="1684307"/>
    <lineage>
        <taxon>Eukaryota</taxon>
        <taxon>Fungi</taxon>
        <taxon>Dikarya</taxon>
        <taxon>Basidiomycota</taxon>
        <taxon>Ustilaginomycotina</taxon>
        <taxon>Exobasidiomycetes</taxon>
        <taxon>Microstromatales</taxon>
        <taxon>Microstromatales incertae sedis</taxon>
        <taxon>Pseudomicrostroma</taxon>
    </lineage>
</organism>
<dbReference type="AlphaFoldDB" id="A0A316U9I2"/>
<name>A0A316U9I2_9BASI</name>
<dbReference type="OrthoDB" id="18679at2759"/>
<dbReference type="InterPro" id="IPR000727">
    <property type="entry name" value="T_SNARE_dom"/>
</dbReference>
<dbReference type="GO" id="GO:0019905">
    <property type="term" value="F:syntaxin binding"/>
    <property type="evidence" value="ECO:0007669"/>
    <property type="project" value="TreeGrafter"/>
</dbReference>
<dbReference type="GO" id="GO:0031201">
    <property type="term" value="C:SNARE complex"/>
    <property type="evidence" value="ECO:0007669"/>
    <property type="project" value="TreeGrafter"/>
</dbReference>
<dbReference type="GO" id="GO:0005484">
    <property type="term" value="F:SNAP receptor activity"/>
    <property type="evidence" value="ECO:0007669"/>
    <property type="project" value="TreeGrafter"/>
</dbReference>
<feature type="compositionally biased region" description="Gly residues" evidence="2">
    <location>
        <begin position="113"/>
        <end position="126"/>
    </location>
</feature>
<keyword evidence="5" id="KW-1185">Reference proteome</keyword>
<dbReference type="PROSITE" id="PS50192">
    <property type="entry name" value="T_SNARE"/>
    <property type="match status" value="1"/>
</dbReference>
<evidence type="ECO:0000256" key="2">
    <source>
        <dbReference type="SAM" id="MobiDB-lite"/>
    </source>
</evidence>
<feature type="compositionally biased region" description="Polar residues" evidence="2">
    <location>
        <begin position="180"/>
        <end position="193"/>
    </location>
</feature>
<feature type="region of interest" description="Disordered" evidence="2">
    <location>
        <begin position="1"/>
        <end position="218"/>
    </location>
</feature>
<dbReference type="GeneID" id="37013823"/>
<dbReference type="SUPFAM" id="SSF58038">
    <property type="entry name" value="SNARE fusion complex"/>
    <property type="match status" value="2"/>
</dbReference>
<accession>A0A316U9I2</accession>
<dbReference type="GO" id="GO:0006887">
    <property type="term" value="P:exocytosis"/>
    <property type="evidence" value="ECO:0007669"/>
    <property type="project" value="TreeGrafter"/>
</dbReference>
<dbReference type="EMBL" id="KZ819324">
    <property type="protein sequence ID" value="PWN21809.1"/>
    <property type="molecule type" value="Genomic_DNA"/>
</dbReference>
<feature type="compositionally biased region" description="Gly residues" evidence="2">
    <location>
        <begin position="36"/>
        <end position="51"/>
    </location>
</feature>
<dbReference type="CDD" id="cd15857">
    <property type="entry name" value="SNARE_SEC9C"/>
    <property type="match status" value="1"/>
</dbReference>
<dbReference type="CDD" id="cd15886">
    <property type="entry name" value="SNARE_SEC9N"/>
    <property type="match status" value="1"/>
</dbReference>